<dbReference type="EMBL" id="AP026709">
    <property type="protein sequence ID" value="BDQ35973.1"/>
    <property type="molecule type" value="Genomic_DNA"/>
</dbReference>
<keyword evidence="2" id="KW-0812">Transmembrane</keyword>
<dbReference type="Proteomes" id="UP001317742">
    <property type="component" value="Chromosome"/>
</dbReference>
<feature type="region of interest" description="Disordered" evidence="1">
    <location>
        <begin position="1"/>
        <end position="30"/>
    </location>
</feature>
<gene>
    <name evidence="3" type="ORF">SYK_03330</name>
</gene>
<keyword evidence="2" id="KW-0472">Membrane</keyword>
<feature type="transmembrane region" description="Helical" evidence="2">
    <location>
        <begin position="44"/>
        <end position="63"/>
    </location>
</feature>
<evidence type="ECO:0000313" key="3">
    <source>
        <dbReference type="EMBL" id="BDQ35973.1"/>
    </source>
</evidence>
<name>A0ABM8AWQ8_9BACT</name>
<keyword evidence="4" id="KW-1185">Reference proteome</keyword>
<evidence type="ECO:0000313" key="4">
    <source>
        <dbReference type="Proteomes" id="UP001317742"/>
    </source>
</evidence>
<evidence type="ECO:0000256" key="2">
    <source>
        <dbReference type="SAM" id="Phobius"/>
    </source>
</evidence>
<feature type="compositionally biased region" description="Basic and acidic residues" evidence="1">
    <location>
        <begin position="1"/>
        <end position="12"/>
    </location>
</feature>
<keyword evidence="2" id="KW-1133">Transmembrane helix</keyword>
<proteinExistence type="predicted"/>
<accession>A0ABM8AWQ8</accession>
<evidence type="ECO:0000256" key="1">
    <source>
        <dbReference type="SAM" id="MobiDB-lite"/>
    </source>
</evidence>
<protein>
    <submittedName>
        <fullName evidence="3">Uncharacterized protein</fullName>
    </submittedName>
</protein>
<reference evidence="3 4" key="1">
    <citation type="submission" date="2022-08" db="EMBL/GenBank/DDBJ databases">
        <title>Genome Sequence of the sulphate-reducing bacterium, Pseudodesulfovibrio sp. SYK.</title>
        <authorList>
            <person name="Kondo R."/>
            <person name="Kataoka T."/>
        </authorList>
    </citation>
    <scope>NUCLEOTIDE SEQUENCE [LARGE SCALE GENOMIC DNA]</scope>
    <source>
        <strain evidence="3 4">SYK</strain>
    </source>
</reference>
<organism evidence="3 4">
    <name type="scientific">Pseudodesulfovibrio nedwellii</name>
    <dbReference type="NCBI Taxonomy" id="2973072"/>
    <lineage>
        <taxon>Bacteria</taxon>
        <taxon>Pseudomonadati</taxon>
        <taxon>Thermodesulfobacteriota</taxon>
        <taxon>Desulfovibrionia</taxon>
        <taxon>Desulfovibrionales</taxon>
        <taxon>Desulfovibrionaceae</taxon>
    </lineage>
</organism>
<sequence>MDSEDNKVHKLETVQTTDDAAEEAVQSDEPTASMVEANRDMSKVAIIVSLLVGVLLIIFFFGMNRNIAGLTDEVKSLGLLRDDVSSLDNRMVDMEKGIPVQIKKMIAHDMVNEMAMKAAYLGNTMDDELMRNKMQAVLNTLKEVRAGLEE</sequence>
<dbReference type="RefSeq" id="WP_281761902.1">
    <property type="nucleotide sequence ID" value="NZ_AP026709.1"/>
</dbReference>